<dbReference type="AlphaFoldDB" id="A0A0G4ECI1"/>
<reference evidence="1 2" key="1">
    <citation type="submission" date="2014-11" db="EMBL/GenBank/DDBJ databases">
        <authorList>
            <person name="Zhu J."/>
            <person name="Qi W."/>
            <person name="Song R."/>
        </authorList>
    </citation>
    <scope>NUCLEOTIDE SEQUENCE [LARGE SCALE GENOMIC DNA]</scope>
</reference>
<evidence type="ECO:0000313" key="1">
    <source>
        <dbReference type="EMBL" id="CEL93249.1"/>
    </source>
</evidence>
<name>A0A0G4ECI1_VITBC</name>
<dbReference type="PhylomeDB" id="A0A0G4ECI1"/>
<accession>A0A0G4ECI1</accession>
<gene>
    <name evidence="1" type="ORF">Vbra_7013</name>
</gene>
<keyword evidence="2" id="KW-1185">Reference proteome</keyword>
<proteinExistence type="predicted"/>
<dbReference type="OrthoDB" id="426852at2759"/>
<organism evidence="1 2">
    <name type="scientific">Vitrella brassicaformis (strain CCMP3155)</name>
    <dbReference type="NCBI Taxonomy" id="1169540"/>
    <lineage>
        <taxon>Eukaryota</taxon>
        <taxon>Sar</taxon>
        <taxon>Alveolata</taxon>
        <taxon>Colpodellida</taxon>
        <taxon>Vitrellaceae</taxon>
        <taxon>Vitrella</taxon>
    </lineage>
</organism>
<dbReference type="Proteomes" id="UP000041254">
    <property type="component" value="Unassembled WGS sequence"/>
</dbReference>
<protein>
    <submittedName>
        <fullName evidence="1">Uncharacterized protein</fullName>
    </submittedName>
</protein>
<dbReference type="VEuPathDB" id="CryptoDB:Vbra_7013"/>
<evidence type="ECO:0000313" key="2">
    <source>
        <dbReference type="Proteomes" id="UP000041254"/>
    </source>
</evidence>
<sequence length="421" mass="46454">MRGSAMAVPSRKLIREGERPAKRGEDVAGFLRADFIDKASRFLVFSSHSTGTGQKLLRYMQSHRDIIRPRLPVFRSRDEMTALTKEASPPSLCYLGLTPALVHSAYNLMHGRVTACIQDRFSRLKAPPFNKHTVRALIETAVKGEAGGADELGEWLQALDAFGLVGSPPSYTWPPCFLAAACHAMCEADAIPIRIRQGLVMIGDSLQQLATAEEGSGKQWEGVCAAALVLRMMQSEMVVGSLAVVLSEEAKQLLPDAILNGSCAFAGTFCPTHQSGFVRQPAACGLVGRSDPADIPLLRRMVLKELRRQTYKDQRLDRGTVALFVKPAVSSFPVHDLFIFICDDGRVTEIWGYQCKTGRQTPTDRQTRVSKKVTKSVWLRGEANQQTHRNYGWVVASQTVIELLFGLTLSKTCPLHWLADQ</sequence>
<dbReference type="InParanoid" id="A0A0G4ECI1"/>
<dbReference type="EMBL" id="CDMY01000149">
    <property type="protein sequence ID" value="CEL93249.1"/>
    <property type="molecule type" value="Genomic_DNA"/>
</dbReference>